<feature type="compositionally biased region" description="Low complexity" evidence="4">
    <location>
        <begin position="1"/>
        <end position="18"/>
    </location>
</feature>
<feature type="repeat" description="ANK" evidence="3">
    <location>
        <begin position="178"/>
        <end position="210"/>
    </location>
</feature>
<dbReference type="InterPro" id="IPR016197">
    <property type="entry name" value="Chromo-like_dom_sf"/>
</dbReference>
<keyword evidence="2 3" id="KW-0040">ANK repeat</keyword>
<evidence type="ECO:0000256" key="1">
    <source>
        <dbReference type="ARBA" id="ARBA00022737"/>
    </source>
</evidence>
<dbReference type="PROSITE" id="PS50088">
    <property type="entry name" value="ANK_REPEAT"/>
    <property type="match status" value="2"/>
</dbReference>
<feature type="domain" description="Chromo" evidence="5">
    <location>
        <begin position="69"/>
        <end position="104"/>
    </location>
</feature>
<evidence type="ECO:0000256" key="4">
    <source>
        <dbReference type="SAM" id="MobiDB-lite"/>
    </source>
</evidence>
<dbReference type="SMART" id="SM00248">
    <property type="entry name" value="ANK"/>
    <property type="match status" value="2"/>
</dbReference>
<evidence type="ECO:0000259" key="5">
    <source>
        <dbReference type="PROSITE" id="PS50013"/>
    </source>
</evidence>
<evidence type="ECO:0000313" key="6">
    <source>
        <dbReference type="EMBL" id="CAE0129356.1"/>
    </source>
</evidence>
<sequence>MASAARAASSASATSTAARRARTPRRAAARALFGMGGNKAKRSGGDSSGEGNLFDQVTDGLKAQLEGAAEVERVMQTRKVDKKTEYLIRWSDGADDTWEPVENVSEDVRREFEGKWWDACREGDEDAIVLMLAEENRDVRKTDKDQRTGLHYVCGRGKSRAVSTIINYGARINAKDADGYTPLHIAAGYQYVETVAQLMEAGADPDLEDSNGRTPLQLVQSLREMQPKDVSGMSNRMSLVEIERSMNRYMWEDVPVIEVVESKEDGARTMYLVNWADDSESSWLPADQLHPELIEDLEAGLESAEFEAILDQRTNVDGPEYLVQWADGESSWEPAGNLDGEDIAEFLGKGKDSGADVAKVEEKVEERAA</sequence>
<reference evidence="6" key="1">
    <citation type="submission" date="2021-01" db="EMBL/GenBank/DDBJ databases">
        <authorList>
            <person name="Corre E."/>
            <person name="Pelletier E."/>
            <person name="Niang G."/>
            <person name="Scheremetjew M."/>
            <person name="Finn R."/>
            <person name="Kale V."/>
            <person name="Holt S."/>
            <person name="Cochrane G."/>
            <person name="Meng A."/>
            <person name="Brown T."/>
            <person name="Cohen L."/>
        </authorList>
    </citation>
    <scope>NUCLEOTIDE SEQUENCE</scope>
    <source>
        <strain evidence="6">RCC927</strain>
    </source>
</reference>
<dbReference type="CDD" id="cd00024">
    <property type="entry name" value="CD_CSD"/>
    <property type="match status" value="2"/>
</dbReference>
<dbReference type="InterPro" id="IPR000953">
    <property type="entry name" value="Chromo/chromo_shadow_dom"/>
</dbReference>
<dbReference type="Gene3D" id="1.25.40.20">
    <property type="entry name" value="Ankyrin repeat-containing domain"/>
    <property type="match status" value="1"/>
</dbReference>
<dbReference type="PROSITE" id="PS50013">
    <property type="entry name" value="CHROMO_2"/>
    <property type="match status" value="1"/>
</dbReference>
<dbReference type="Pfam" id="PF00385">
    <property type="entry name" value="Chromo"/>
    <property type="match status" value="1"/>
</dbReference>
<dbReference type="Pfam" id="PF12796">
    <property type="entry name" value="Ank_2"/>
    <property type="match status" value="1"/>
</dbReference>
<name>A0A7S3F5V4_9VIRI</name>
<dbReference type="InterPro" id="IPR002110">
    <property type="entry name" value="Ankyrin_rpt"/>
</dbReference>
<feature type="region of interest" description="Disordered" evidence="4">
    <location>
        <begin position="1"/>
        <end position="54"/>
    </location>
</feature>
<dbReference type="SUPFAM" id="SSF48403">
    <property type="entry name" value="Ankyrin repeat"/>
    <property type="match status" value="1"/>
</dbReference>
<feature type="repeat" description="ANK" evidence="3">
    <location>
        <begin position="145"/>
        <end position="177"/>
    </location>
</feature>
<protein>
    <recommendedName>
        <fullName evidence="5">Chromo domain-containing protein</fullName>
    </recommendedName>
</protein>
<evidence type="ECO:0000256" key="2">
    <source>
        <dbReference type="ARBA" id="ARBA00023043"/>
    </source>
</evidence>
<dbReference type="AlphaFoldDB" id="A0A7S3F5V4"/>
<accession>A0A7S3F5V4</accession>
<dbReference type="InterPro" id="IPR023780">
    <property type="entry name" value="Chromo_domain"/>
</dbReference>
<dbReference type="PROSITE" id="PS50297">
    <property type="entry name" value="ANK_REP_REGION"/>
    <property type="match status" value="2"/>
</dbReference>
<dbReference type="Gene3D" id="2.40.50.40">
    <property type="match status" value="3"/>
</dbReference>
<dbReference type="SMART" id="SM00298">
    <property type="entry name" value="CHROMO"/>
    <property type="match status" value="3"/>
</dbReference>
<dbReference type="SUPFAM" id="SSF54160">
    <property type="entry name" value="Chromo domain-like"/>
    <property type="match status" value="3"/>
</dbReference>
<feature type="compositionally biased region" description="Basic residues" evidence="4">
    <location>
        <begin position="19"/>
        <end position="28"/>
    </location>
</feature>
<keyword evidence="1" id="KW-0677">Repeat</keyword>
<dbReference type="GO" id="GO:0004842">
    <property type="term" value="F:ubiquitin-protein transferase activity"/>
    <property type="evidence" value="ECO:0007669"/>
    <property type="project" value="TreeGrafter"/>
</dbReference>
<evidence type="ECO:0000256" key="3">
    <source>
        <dbReference type="PROSITE-ProRule" id="PRU00023"/>
    </source>
</evidence>
<organism evidence="6">
    <name type="scientific">Prasinoderma singulare</name>
    <dbReference type="NCBI Taxonomy" id="676789"/>
    <lineage>
        <taxon>Eukaryota</taxon>
        <taxon>Viridiplantae</taxon>
        <taxon>Prasinodermophyta</taxon>
        <taxon>Prasinodermophyceae</taxon>
        <taxon>Prasinodermales</taxon>
        <taxon>Prasinodermaceae</taxon>
        <taxon>Prasinoderma</taxon>
    </lineage>
</organism>
<dbReference type="GO" id="GO:0085020">
    <property type="term" value="P:protein K6-linked ubiquitination"/>
    <property type="evidence" value="ECO:0007669"/>
    <property type="project" value="TreeGrafter"/>
</dbReference>
<dbReference type="PANTHER" id="PTHR24171">
    <property type="entry name" value="ANKYRIN REPEAT DOMAIN-CONTAINING PROTEIN 39-RELATED"/>
    <property type="match status" value="1"/>
</dbReference>
<dbReference type="EMBL" id="HBHY01003783">
    <property type="protein sequence ID" value="CAE0129356.1"/>
    <property type="molecule type" value="Transcribed_RNA"/>
</dbReference>
<dbReference type="PANTHER" id="PTHR24171:SF8">
    <property type="entry name" value="BRCA1-ASSOCIATED RING DOMAIN PROTEIN 1"/>
    <property type="match status" value="1"/>
</dbReference>
<gene>
    <name evidence="6" type="ORF">PSIN1315_LOCUS2490</name>
</gene>
<dbReference type="InterPro" id="IPR036770">
    <property type="entry name" value="Ankyrin_rpt-contain_sf"/>
</dbReference>
<proteinExistence type="predicted"/>